<accession>A0A5L4QPQ8</accession>
<feature type="chain" id="PRO_5041128632" evidence="2">
    <location>
        <begin position="20"/>
        <end position="802"/>
    </location>
</feature>
<feature type="transmembrane region" description="Helical" evidence="1">
    <location>
        <begin position="741"/>
        <end position="763"/>
    </location>
</feature>
<feature type="transmembrane region" description="Helical" evidence="1">
    <location>
        <begin position="638"/>
        <end position="663"/>
    </location>
</feature>
<dbReference type="EMBL" id="AACSBQ010000024">
    <property type="protein sequence ID" value="EAL8903906.1"/>
    <property type="molecule type" value="Genomic_DNA"/>
</dbReference>
<evidence type="ECO:0000313" key="3">
    <source>
        <dbReference type="EMBL" id="EAL8903906.1"/>
    </source>
</evidence>
<dbReference type="AlphaFoldDB" id="A0A5L4QPQ8"/>
<evidence type="ECO:0000256" key="1">
    <source>
        <dbReference type="SAM" id="Phobius"/>
    </source>
</evidence>
<comment type="caution">
    <text evidence="3">The sequence shown here is derived from an EMBL/GenBank/DDBJ whole genome shotgun (WGS) entry which is preliminary data.</text>
</comment>
<keyword evidence="2" id="KW-0732">Signal</keyword>
<proteinExistence type="predicted"/>
<feature type="transmembrane region" description="Helical" evidence="1">
    <location>
        <begin position="587"/>
        <end position="618"/>
    </location>
</feature>
<gene>
    <name evidence="3" type="ORF">D0B03_06260</name>
</gene>
<feature type="signal peptide" evidence="2">
    <location>
        <begin position="1"/>
        <end position="19"/>
    </location>
</feature>
<dbReference type="RefSeq" id="WP_323811760.1">
    <property type="nucleotide sequence ID" value="NZ_JAUZTP010000008.1"/>
</dbReference>
<evidence type="ECO:0000256" key="2">
    <source>
        <dbReference type="SAM" id="SignalP"/>
    </source>
</evidence>
<feature type="transmembrane region" description="Helical" evidence="1">
    <location>
        <begin position="684"/>
        <end position="712"/>
    </location>
</feature>
<keyword evidence="1" id="KW-0812">Transmembrane</keyword>
<reference evidence="3" key="1">
    <citation type="submission" date="2018-08" db="EMBL/GenBank/DDBJ databases">
        <authorList>
            <consortium name="PulseNet: The National Subtyping Network for Foodborne Disease Surveillance"/>
            <person name="Tarr C.L."/>
            <person name="Trees E."/>
            <person name="Katz L.S."/>
            <person name="Carleton-Romer H.A."/>
            <person name="Stroika S."/>
            <person name="Kucerova Z."/>
            <person name="Roache K.F."/>
            <person name="Sabol A.L."/>
            <person name="Besser J."/>
            <person name="Gerner-Smidt P."/>
        </authorList>
    </citation>
    <scope>NUCLEOTIDE SEQUENCE</scope>
    <source>
        <strain evidence="3">PNUSAC005770</strain>
    </source>
</reference>
<organism evidence="3">
    <name type="scientific">Campylobacter upsaliensis</name>
    <dbReference type="NCBI Taxonomy" id="28080"/>
    <lineage>
        <taxon>Bacteria</taxon>
        <taxon>Pseudomonadati</taxon>
        <taxon>Campylobacterota</taxon>
        <taxon>Epsilonproteobacteria</taxon>
        <taxon>Campylobacterales</taxon>
        <taxon>Campylobacteraceae</taxon>
        <taxon>Campylobacter</taxon>
    </lineage>
</organism>
<keyword evidence="1" id="KW-1133">Transmembrane helix</keyword>
<keyword evidence="1" id="KW-0472">Membrane</keyword>
<sequence>MKKILILLLCLNIFAFANGAGNNQAGQSNISETTAQEMAKIFKSPNDAIVNSGKCSWECRDVKSGYVTQISGFDFKEGITYCRIYEENNLDEPLIYNANRQNKKCLTDIYSKENKKAEIEALLKTIRESEKTGIESSIKYEKVDGKITMSQFLSSLVTLNPQIIDREKTNQLGELTLKDGIETFSTENIKTEYNANSIIDGIIASRENTKNKIKNFFGLEGENQKQVVFFEDTYNKTSAVDGFNKNNMAYFSDLFLANEKIYQHLQILIFILVGGFFVSKIGAEKIQAYLENRGEGAGRQPYLHKFYIPIIMVGTFFMPIPEANGLAHSTIMQNTIRYFAMKSTEIADMASAIGGKAYMDKIYKSVGGISEDGFESLTQKFYLNQYKAKEAEIIYKNTCSKRYDKPASSSDTLGYLKLSDKEKEEMLEQAKLDRNKVAGTKYDITLEACIFLEQEINNAKFQNKQLEETMSGIAKFYTGGEIKKRLQSIDAYFAIRENQLGWINSLLTPSSALLAEMASLAQYKTNQNDIETSTKKNIENNKNAMKNKDVDVSDDDNVNGGVIGFVMGRLVWFMLPGADSIKNFVESLYSFIAAIITGLITFLNPLAGATSVVISFLAKTPLVYFASSYIIEEIYSKIPLLSCVVASVVAFISYLISLCKYFYVSPFVVAFSLATKRMDKIVEFLISGMAIFLKPTLIIIFIYLALFVHTLINELFVFLSVEQFTGFDVDIDSVTGFLTNLTANGIIGLLKIFGIIASAYLIWKLIISGPSWALSLVGIDGKHDDMISQGLENSLSKRAVVV</sequence>
<feature type="transmembrane region" description="Helical" evidence="1">
    <location>
        <begin position="261"/>
        <end position="281"/>
    </location>
</feature>
<name>A0A5L4QPQ8_CAMUP</name>
<protein>
    <submittedName>
        <fullName evidence="3">Uncharacterized protein</fullName>
    </submittedName>
</protein>